<dbReference type="AlphaFoldDB" id="A0A4R1LXJ3"/>
<evidence type="ECO:0008006" key="4">
    <source>
        <dbReference type="Google" id="ProtNLM"/>
    </source>
</evidence>
<dbReference type="Proteomes" id="UP000294616">
    <property type="component" value="Unassembled WGS sequence"/>
</dbReference>
<evidence type="ECO:0000313" key="2">
    <source>
        <dbReference type="EMBL" id="TCK83270.1"/>
    </source>
</evidence>
<keyword evidence="3" id="KW-1185">Reference proteome</keyword>
<keyword evidence="1" id="KW-0732">Signal</keyword>
<protein>
    <recommendedName>
        <fullName evidence="4">Long-subunit fatty acid transport protein</fullName>
    </recommendedName>
</protein>
<proteinExistence type="predicted"/>
<organism evidence="2 3">
    <name type="scientific">Albibacterium bauzanense</name>
    <dbReference type="NCBI Taxonomy" id="653929"/>
    <lineage>
        <taxon>Bacteria</taxon>
        <taxon>Pseudomonadati</taxon>
        <taxon>Bacteroidota</taxon>
        <taxon>Sphingobacteriia</taxon>
        <taxon>Sphingobacteriales</taxon>
        <taxon>Sphingobacteriaceae</taxon>
        <taxon>Albibacterium</taxon>
    </lineage>
</organism>
<evidence type="ECO:0000313" key="3">
    <source>
        <dbReference type="Proteomes" id="UP000294616"/>
    </source>
</evidence>
<dbReference type="SUPFAM" id="SSF56935">
    <property type="entry name" value="Porins"/>
    <property type="match status" value="1"/>
</dbReference>
<feature type="signal peptide" evidence="1">
    <location>
        <begin position="1"/>
        <end position="25"/>
    </location>
</feature>
<gene>
    <name evidence="2" type="ORF">C8N28_1860</name>
</gene>
<dbReference type="OrthoDB" id="1491239at2"/>
<comment type="caution">
    <text evidence="2">The sequence shown here is derived from an EMBL/GenBank/DDBJ whole genome shotgun (WGS) entry which is preliminary data.</text>
</comment>
<name>A0A4R1LXJ3_9SPHI</name>
<feature type="chain" id="PRO_5020418905" description="Long-subunit fatty acid transport protein" evidence="1">
    <location>
        <begin position="26"/>
        <end position="433"/>
    </location>
</feature>
<dbReference type="RefSeq" id="WP_132224106.1">
    <property type="nucleotide sequence ID" value="NZ_SMGO01000002.1"/>
</dbReference>
<reference evidence="2 3" key="1">
    <citation type="submission" date="2019-03" db="EMBL/GenBank/DDBJ databases">
        <title>Genomic Encyclopedia of Archaeal and Bacterial Type Strains, Phase II (KMG-II): from individual species to whole genera.</title>
        <authorList>
            <person name="Goeker M."/>
        </authorList>
    </citation>
    <scope>NUCLEOTIDE SEQUENCE [LARGE SCALE GENOMIC DNA]</scope>
    <source>
        <strain evidence="2 3">DSM 22554</strain>
    </source>
</reference>
<dbReference type="EMBL" id="SMGO01000002">
    <property type="protein sequence ID" value="TCK83270.1"/>
    <property type="molecule type" value="Genomic_DNA"/>
</dbReference>
<evidence type="ECO:0000256" key="1">
    <source>
        <dbReference type="SAM" id="SignalP"/>
    </source>
</evidence>
<accession>A0A4R1LXJ3</accession>
<dbReference type="Gene3D" id="2.40.160.60">
    <property type="entry name" value="Outer membrane protein transport protein (OMPP1/FadL/TodX)"/>
    <property type="match status" value="1"/>
</dbReference>
<sequence length="433" mass="47787">MIKSKLPIRILTCLTLLFTVSGALAQSNTSSPYSQYGLGELRGEHLPQLRALGGISTGIRGLGSYFNINSSNPASYSGIRLMTIDIGVYGNLSTLERDNIKQNNSDFSLGYLSFAVPVSAKSALSFGLLPYSDLGYRYSSPSTINNIEVNNVYSGEGGLSKAYFGYGIQLGKKFSIGANAGYLFGKLDNNQEVQFPVNTGALNSKIENSRVINGFAFDYGIQYFTNIGDDYGLVIGYAGNAGKSIRSKETEVAIRTFGNATATEENIALDTISLIQNSPKDVIMPMEHKLGFSLSKRNKWLVGADFHYGQWSDFKEGDLPSSLEDSYGIAIGGNITPDYTSNKYLNLVDYRFGFRYDKTNLKINDQNINDMAVTVGLGIPLASNRQTTFYKINFSAELGQRGSLENSLVKEKYVTFRLGFTLNDRWFQRYQYD</sequence>